<proteinExistence type="predicted"/>
<dbReference type="InterPro" id="IPR011993">
    <property type="entry name" value="PH-like_dom_sf"/>
</dbReference>
<dbReference type="OrthoDB" id="28413at2759"/>
<name>A0A2P7YCP3_9ASCO</name>
<organism evidence="2 3">
    <name type="scientific">Candidozyma pseudohaemuli</name>
    <dbReference type="NCBI Taxonomy" id="418784"/>
    <lineage>
        <taxon>Eukaryota</taxon>
        <taxon>Fungi</taxon>
        <taxon>Dikarya</taxon>
        <taxon>Ascomycota</taxon>
        <taxon>Saccharomycotina</taxon>
        <taxon>Pichiomycetes</taxon>
        <taxon>Metschnikowiaceae</taxon>
        <taxon>Candidozyma</taxon>
    </lineage>
</organism>
<dbReference type="AlphaFoldDB" id="A0A2P7YCP3"/>
<dbReference type="RefSeq" id="XP_024711315.1">
    <property type="nucleotide sequence ID" value="XM_024860507.1"/>
</dbReference>
<reference evidence="2 3" key="1">
    <citation type="submission" date="2018-03" db="EMBL/GenBank/DDBJ databases">
        <title>Candida pseudohaemulonii genome assembly and annotation.</title>
        <authorList>
            <person name="Munoz J.F."/>
            <person name="Gade L.G."/>
            <person name="Chow N.A."/>
            <person name="Litvintseva A.P."/>
            <person name="Loparev V.N."/>
            <person name="Cuomo C.A."/>
        </authorList>
    </citation>
    <scope>NUCLEOTIDE SEQUENCE [LARGE SCALE GENOMIC DNA]</scope>
    <source>
        <strain evidence="2 3">B12108</strain>
    </source>
</reference>
<dbReference type="STRING" id="418784.A0A2P7YCP3"/>
<dbReference type="EMBL" id="PYFQ01000023">
    <property type="protein sequence ID" value="PSK33734.1"/>
    <property type="molecule type" value="Genomic_DNA"/>
</dbReference>
<evidence type="ECO:0000313" key="2">
    <source>
        <dbReference type="EMBL" id="PSK33734.1"/>
    </source>
</evidence>
<comment type="caution">
    <text evidence="2">The sequence shown here is derived from an EMBL/GenBank/DDBJ whole genome shotgun (WGS) entry which is preliminary data.</text>
</comment>
<dbReference type="Gene3D" id="2.30.29.30">
    <property type="entry name" value="Pleckstrin-homology domain (PH domain)/Phosphotyrosine-binding domain (PTB)"/>
    <property type="match status" value="1"/>
</dbReference>
<feature type="domain" description="PH" evidence="1">
    <location>
        <begin position="447"/>
        <end position="589"/>
    </location>
</feature>
<dbReference type="Pfam" id="PF16457">
    <property type="entry name" value="PH_12"/>
    <property type="match status" value="1"/>
</dbReference>
<evidence type="ECO:0000313" key="3">
    <source>
        <dbReference type="Proteomes" id="UP000241107"/>
    </source>
</evidence>
<sequence length="653" mass="75058">MSELWKINRILNELMTKPLASRNRLDASTTLQYAAALKPNILASEDQDKVNSILVLAKLLQCTPGAGPLDLLLIFDEDLFGVLLETARKTNSPDLYRAILSICLTSITGSIYPSQANESSIDVHLPLYKALVLHLDAIDMFTAKLYTADVKTLLYSVHLVTGLIKRALKFKYDKIITLAGRLKHVKFFATVSNLADPQDQMLQEAIAQLEYYYFYLNEYLLNTTFDLSIESHKVMMRNLFEFLDVSLNEFGTPALTAEYVKAGFTADPEQYIADHFSILLAMDLKIFLKDPNMTFKKRFHEELIMSDHNRTFPLNLFISECTKLWVGVFHDKKRYARLNVHILSWELMIYYSMFNCLLLWQDTKAQLENNEDMTGIVKLLLANVKYLEESLGQDVSIEDALEVFSRRTSEQIRHYQILEMKKLHNAKWAPYFLEFDRTLQSEVMEFVCEQRVMQLLKGSWVLTESHAEKLKNKSAVADNSYYFLMLSPNRKAILFKRFAEKPTLKPSLEEMEALYVELKDIAHYSSVRIGQSLGEEDKAKHSRLISVKGSICYERLTLLNKADRPLLTFFTDSEMKKAVWLDGLKMLKGSLGFNELSAETSSQLASLKDIRKNTQLLVLEGKSFANVEFDNESDDDLYDLAELNRVTEGFHYA</sequence>
<dbReference type="InterPro" id="IPR001849">
    <property type="entry name" value="PH_domain"/>
</dbReference>
<dbReference type="VEuPathDB" id="FungiDB:C7M61_005198"/>
<keyword evidence="3" id="KW-1185">Reference proteome</keyword>
<evidence type="ECO:0000259" key="1">
    <source>
        <dbReference type="Pfam" id="PF16457"/>
    </source>
</evidence>
<gene>
    <name evidence="2" type="ORF">C7M61_005198</name>
</gene>
<accession>A0A2P7YCP3</accession>
<protein>
    <recommendedName>
        <fullName evidence="1">PH domain-containing protein</fullName>
    </recommendedName>
</protein>
<dbReference type="GeneID" id="36568584"/>
<dbReference type="Proteomes" id="UP000241107">
    <property type="component" value="Unassembled WGS sequence"/>
</dbReference>